<dbReference type="SUPFAM" id="SSF81383">
    <property type="entry name" value="F-box domain"/>
    <property type="match status" value="1"/>
</dbReference>
<dbReference type="InterPro" id="IPR001810">
    <property type="entry name" value="F-box_dom"/>
</dbReference>
<dbReference type="Pfam" id="PF12937">
    <property type="entry name" value="F-box-like"/>
    <property type="match status" value="1"/>
</dbReference>
<dbReference type="InterPro" id="IPR036047">
    <property type="entry name" value="F-box-like_dom_sf"/>
</dbReference>
<dbReference type="SMART" id="SM00256">
    <property type="entry name" value="FBOX"/>
    <property type="match status" value="1"/>
</dbReference>
<evidence type="ECO:0000313" key="3">
    <source>
        <dbReference type="Proteomes" id="UP000030671"/>
    </source>
</evidence>
<reference evidence="2 3" key="1">
    <citation type="journal article" date="2012" name="New Phytol.">
        <title>Insight into trade-off between wood decay and parasitism from the genome of a fungal forest pathogen.</title>
        <authorList>
            <person name="Olson A."/>
            <person name="Aerts A."/>
            <person name="Asiegbu F."/>
            <person name="Belbahri L."/>
            <person name="Bouzid O."/>
            <person name="Broberg A."/>
            <person name="Canback B."/>
            <person name="Coutinho P.M."/>
            <person name="Cullen D."/>
            <person name="Dalman K."/>
            <person name="Deflorio G."/>
            <person name="van Diepen L.T."/>
            <person name="Dunand C."/>
            <person name="Duplessis S."/>
            <person name="Durling M."/>
            <person name="Gonthier P."/>
            <person name="Grimwood J."/>
            <person name="Fossdal C.G."/>
            <person name="Hansson D."/>
            <person name="Henrissat B."/>
            <person name="Hietala A."/>
            <person name="Himmelstrand K."/>
            <person name="Hoffmeister D."/>
            <person name="Hogberg N."/>
            <person name="James T.Y."/>
            <person name="Karlsson M."/>
            <person name="Kohler A."/>
            <person name="Kues U."/>
            <person name="Lee Y.H."/>
            <person name="Lin Y.C."/>
            <person name="Lind M."/>
            <person name="Lindquist E."/>
            <person name="Lombard V."/>
            <person name="Lucas S."/>
            <person name="Lunden K."/>
            <person name="Morin E."/>
            <person name="Murat C."/>
            <person name="Park J."/>
            <person name="Raffaello T."/>
            <person name="Rouze P."/>
            <person name="Salamov A."/>
            <person name="Schmutz J."/>
            <person name="Solheim H."/>
            <person name="Stahlberg J."/>
            <person name="Velez H."/>
            <person name="de Vries R.P."/>
            <person name="Wiebenga A."/>
            <person name="Woodward S."/>
            <person name="Yakovlev I."/>
            <person name="Garbelotto M."/>
            <person name="Martin F."/>
            <person name="Grigoriev I.V."/>
            <person name="Stenlid J."/>
        </authorList>
    </citation>
    <scope>NUCLEOTIDE SEQUENCE [LARGE SCALE GENOMIC DNA]</scope>
    <source>
        <strain evidence="2 3">TC 32-1</strain>
    </source>
</reference>
<dbReference type="Proteomes" id="UP000030671">
    <property type="component" value="Unassembled WGS sequence"/>
</dbReference>
<feature type="domain" description="F-box" evidence="1">
    <location>
        <begin position="87"/>
        <end position="129"/>
    </location>
</feature>
<proteinExistence type="predicted"/>
<name>W4K346_HETIT</name>
<evidence type="ECO:0000313" key="2">
    <source>
        <dbReference type="EMBL" id="ETW80242.1"/>
    </source>
</evidence>
<organism evidence="2 3">
    <name type="scientific">Heterobasidion irregulare (strain TC 32-1)</name>
    <dbReference type="NCBI Taxonomy" id="747525"/>
    <lineage>
        <taxon>Eukaryota</taxon>
        <taxon>Fungi</taxon>
        <taxon>Dikarya</taxon>
        <taxon>Basidiomycota</taxon>
        <taxon>Agaricomycotina</taxon>
        <taxon>Agaricomycetes</taxon>
        <taxon>Russulales</taxon>
        <taxon>Bondarzewiaceae</taxon>
        <taxon>Heterobasidion</taxon>
        <taxon>Heterobasidion annosum species complex</taxon>
    </lineage>
</organism>
<dbReference type="RefSeq" id="XP_009547018.1">
    <property type="nucleotide sequence ID" value="XM_009548723.1"/>
</dbReference>
<dbReference type="EMBL" id="KI925459">
    <property type="protein sequence ID" value="ETW80242.1"/>
    <property type="molecule type" value="Genomic_DNA"/>
</dbReference>
<dbReference type="OrthoDB" id="3139566at2759"/>
<dbReference type="Gene3D" id="1.20.1280.50">
    <property type="match status" value="1"/>
</dbReference>
<dbReference type="HOGENOM" id="CLU_518804_0_0_1"/>
<keyword evidence="3" id="KW-1185">Reference proteome</keyword>
<dbReference type="InParanoid" id="W4K346"/>
<dbReference type="AlphaFoldDB" id="W4K346"/>
<gene>
    <name evidence="2" type="ORF">HETIRDRAFT_105244</name>
</gene>
<sequence length="525" mass="59395">MSSDIKSCAEALALSAEHDAQRAAIYLKAARQLQKVGKQELAVSFLQAAVSLSREDANILNQIVVELEKQQREAAIMKQLRSPFADMPTDVLVCICEQIVPGSHSLLAASQVCRSWRRSIMQSPFLWRDLIIAPTDHNPHLKARAFVQRSAPIGLRTLDVDISADWPHLSVHPKRTSARDNGKSTLQEILHAIDGATPRGVVHNLDTFRQYSTSAWHDFDTTYIMRFLLRPYIQPRAVQIESKEWISDWLWYEVVPLLPAFNPRLSSFRIAGRSIVNWRFSPLDSPSSRTSPDTPLSARLRRLVVHDIRDVARFAQGLRCTAISCPTFGSHGESIHAYEPVPPGDVSLARAGIERLLLGWHTVSRDTDFMRLDAPPLVLPNLTSLTMSGLFWPILHISVMPALQRLTLSTPRSLLNTAGPARSTEQALLLFVRRCGRSIKVLDVSKLNLNEYQFLQHTLLPNLEEWHSRDNEHITASKYIIPFIKAKAYDATARKLKILDLGPRVQFMPDEIQWMREHVDIVLTH</sequence>
<dbReference type="GeneID" id="20666051"/>
<protein>
    <recommendedName>
        <fullName evidence="1">F-box domain-containing protein</fullName>
    </recommendedName>
</protein>
<evidence type="ECO:0000259" key="1">
    <source>
        <dbReference type="SMART" id="SM00256"/>
    </source>
</evidence>
<accession>W4K346</accession>
<dbReference type="KEGG" id="hir:HETIRDRAFT_105244"/>